<dbReference type="SUPFAM" id="SSF56436">
    <property type="entry name" value="C-type lectin-like"/>
    <property type="match status" value="1"/>
</dbReference>
<keyword evidence="3" id="KW-1185">Reference proteome</keyword>
<comment type="caution">
    <text evidence="2">The sequence shown here is derived from an EMBL/GenBank/DDBJ whole genome shotgun (WGS) entry which is preliminary data.</text>
</comment>
<dbReference type="Proteomes" id="UP000735302">
    <property type="component" value="Unassembled WGS sequence"/>
</dbReference>
<keyword evidence="1" id="KW-0732">Signal</keyword>
<feature type="chain" id="PRO_5043528537" evidence="1">
    <location>
        <begin position="21"/>
        <end position="84"/>
    </location>
</feature>
<sequence length="84" mass="9046">MVAQLCSVVLVLLAVQGVHSSIQAYGCEEDWTNYNDHCYTIVPGDCDSYSARNVCSNLGASPASVWSPTEMAFIGSLWAVSNLE</sequence>
<feature type="signal peptide" evidence="1">
    <location>
        <begin position="1"/>
        <end position="20"/>
    </location>
</feature>
<gene>
    <name evidence="2" type="ORF">PoB_005544100</name>
</gene>
<reference evidence="2 3" key="1">
    <citation type="journal article" date="2021" name="Elife">
        <title>Chloroplast acquisition without the gene transfer in kleptoplastic sea slugs, Plakobranchus ocellatus.</title>
        <authorList>
            <person name="Maeda T."/>
            <person name="Takahashi S."/>
            <person name="Yoshida T."/>
            <person name="Shimamura S."/>
            <person name="Takaki Y."/>
            <person name="Nagai Y."/>
            <person name="Toyoda A."/>
            <person name="Suzuki Y."/>
            <person name="Arimoto A."/>
            <person name="Ishii H."/>
            <person name="Satoh N."/>
            <person name="Nishiyama T."/>
            <person name="Hasebe M."/>
            <person name="Maruyama T."/>
            <person name="Minagawa J."/>
            <person name="Obokata J."/>
            <person name="Shigenobu S."/>
        </authorList>
    </citation>
    <scope>NUCLEOTIDE SEQUENCE [LARGE SCALE GENOMIC DNA]</scope>
</reference>
<evidence type="ECO:0000313" key="3">
    <source>
        <dbReference type="Proteomes" id="UP000735302"/>
    </source>
</evidence>
<proteinExistence type="predicted"/>
<dbReference type="InterPro" id="IPR016186">
    <property type="entry name" value="C-type_lectin-like/link_sf"/>
</dbReference>
<organism evidence="2 3">
    <name type="scientific">Plakobranchus ocellatus</name>
    <dbReference type="NCBI Taxonomy" id="259542"/>
    <lineage>
        <taxon>Eukaryota</taxon>
        <taxon>Metazoa</taxon>
        <taxon>Spiralia</taxon>
        <taxon>Lophotrochozoa</taxon>
        <taxon>Mollusca</taxon>
        <taxon>Gastropoda</taxon>
        <taxon>Heterobranchia</taxon>
        <taxon>Euthyneura</taxon>
        <taxon>Panpulmonata</taxon>
        <taxon>Sacoglossa</taxon>
        <taxon>Placobranchoidea</taxon>
        <taxon>Plakobranchidae</taxon>
        <taxon>Plakobranchus</taxon>
    </lineage>
</organism>
<protein>
    <submittedName>
        <fullName evidence="2">Uncharacterized protein</fullName>
    </submittedName>
</protein>
<dbReference type="Gene3D" id="3.10.100.10">
    <property type="entry name" value="Mannose-Binding Protein A, subunit A"/>
    <property type="match status" value="1"/>
</dbReference>
<accession>A0AAV4CC50</accession>
<evidence type="ECO:0000256" key="1">
    <source>
        <dbReference type="SAM" id="SignalP"/>
    </source>
</evidence>
<name>A0AAV4CC50_9GAST</name>
<dbReference type="EMBL" id="BLXT01006100">
    <property type="protein sequence ID" value="GFO28936.1"/>
    <property type="molecule type" value="Genomic_DNA"/>
</dbReference>
<dbReference type="AlphaFoldDB" id="A0AAV4CC50"/>
<evidence type="ECO:0000313" key="2">
    <source>
        <dbReference type="EMBL" id="GFO28936.1"/>
    </source>
</evidence>
<dbReference type="InterPro" id="IPR016187">
    <property type="entry name" value="CTDL_fold"/>
</dbReference>